<dbReference type="InterPro" id="IPR037523">
    <property type="entry name" value="VOC_core"/>
</dbReference>
<dbReference type="InterPro" id="IPR004360">
    <property type="entry name" value="Glyas_Fos-R_dOase_dom"/>
</dbReference>
<sequence length="128" mass="14263">MLSKVAYVTLFVNDQDKALDFYTDVLGFEKRADNPLPTGTRFLTVGLAGQDLQIVLWPGTHGKAKPTQGLVPGVCTFETSDCRKTFETLKARGVEFETPQPIEQPVAWVAVLRDPDGNRLMLRENRTP</sequence>
<protein>
    <submittedName>
        <fullName evidence="2">VOC family protein</fullName>
    </submittedName>
</protein>
<dbReference type="EMBL" id="CP089982">
    <property type="protein sequence ID" value="WXA94804.1"/>
    <property type="molecule type" value="Genomic_DNA"/>
</dbReference>
<keyword evidence="3" id="KW-1185">Reference proteome</keyword>
<evidence type="ECO:0000313" key="3">
    <source>
        <dbReference type="Proteomes" id="UP001379533"/>
    </source>
</evidence>
<dbReference type="PANTHER" id="PTHR36437:SF2">
    <property type="entry name" value="GLYOXALASE_BLEOMYCIN RESISTANCE PROTEIN_DIOXYGENASE"/>
    <property type="match status" value="1"/>
</dbReference>
<organism evidence="2 3">
    <name type="scientific">Pendulispora brunnea</name>
    <dbReference type="NCBI Taxonomy" id="2905690"/>
    <lineage>
        <taxon>Bacteria</taxon>
        <taxon>Pseudomonadati</taxon>
        <taxon>Myxococcota</taxon>
        <taxon>Myxococcia</taxon>
        <taxon>Myxococcales</taxon>
        <taxon>Sorangiineae</taxon>
        <taxon>Pendulisporaceae</taxon>
        <taxon>Pendulispora</taxon>
    </lineage>
</organism>
<proteinExistence type="predicted"/>
<dbReference type="RefSeq" id="WP_394845414.1">
    <property type="nucleotide sequence ID" value="NZ_CP089982.1"/>
</dbReference>
<dbReference type="PANTHER" id="PTHR36437">
    <property type="entry name" value="GLYOXALASE/BLEOMYCIN RESISTANCE PROTEIN/DIOXYGENASE"/>
    <property type="match status" value="1"/>
</dbReference>
<gene>
    <name evidence="2" type="ORF">LZC95_51335</name>
</gene>
<reference evidence="2 3" key="1">
    <citation type="submission" date="2021-12" db="EMBL/GenBank/DDBJ databases">
        <title>Discovery of the Pendulisporaceae a myxobacterial family with distinct sporulation behavior and unique specialized metabolism.</title>
        <authorList>
            <person name="Garcia R."/>
            <person name="Popoff A."/>
            <person name="Bader C.D."/>
            <person name="Loehr J."/>
            <person name="Walesch S."/>
            <person name="Walt C."/>
            <person name="Boldt J."/>
            <person name="Bunk B."/>
            <person name="Haeckl F.J.F.P.J."/>
            <person name="Gunesch A.P."/>
            <person name="Birkelbach J."/>
            <person name="Nuebel U."/>
            <person name="Pietschmann T."/>
            <person name="Bach T."/>
            <person name="Mueller R."/>
        </authorList>
    </citation>
    <scope>NUCLEOTIDE SEQUENCE [LARGE SCALE GENOMIC DNA]</scope>
    <source>
        <strain evidence="2 3">MSr12523</strain>
    </source>
</reference>
<dbReference type="Pfam" id="PF00903">
    <property type="entry name" value="Glyoxalase"/>
    <property type="match status" value="1"/>
</dbReference>
<dbReference type="PROSITE" id="PS51819">
    <property type="entry name" value="VOC"/>
    <property type="match status" value="1"/>
</dbReference>
<dbReference type="Proteomes" id="UP001379533">
    <property type="component" value="Chromosome"/>
</dbReference>
<dbReference type="InterPro" id="IPR029068">
    <property type="entry name" value="Glyas_Bleomycin-R_OHBP_Dase"/>
</dbReference>
<dbReference type="Gene3D" id="3.10.180.10">
    <property type="entry name" value="2,3-Dihydroxybiphenyl 1,2-Dioxygenase, domain 1"/>
    <property type="match status" value="1"/>
</dbReference>
<dbReference type="SUPFAM" id="SSF54593">
    <property type="entry name" value="Glyoxalase/Bleomycin resistance protein/Dihydroxybiphenyl dioxygenase"/>
    <property type="match status" value="1"/>
</dbReference>
<name>A0ABZ2K9R1_9BACT</name>
<evidence type="ECO:0000313" key="2">
    <source>
        <dbReference type="EMBL" id="WXA94804.1"/>
    </source>
</evidence>
<accession>A0ABZ2K9R1</accession>
<feature type="domain" description="VOC" evidence="1">
    <location>
        <begin position="4"/>
        <end position="125"/>
    </location>
</feature>
<evidence type="ECO:0000259" key="1">
    <source>
        <dbReference type="PROSITE" id="PS51819"/>
    </source>
</evidence>